<proteinExistence type="predicted"/>
<protein>
    <submittedName>
        <fullName evidence="1">13301_t:CDS:1</fullName>
    </submittedName>
</protein>
<keyword evidence="2" id="KW-1185">Reference proteome</keyword>
<evidence type="ECO:0000313" key="1">
    <source>
        <dbReference type="EMBL" id="CAG8720660.1"/>
    </source>
</evidence>
<comment type="caution">
    <text evidence="1">The sequence shown here is derived from an EMBL/GenBank/DDBJ whole genome shotgun (WGS) entry which is preliminary data.</text>
</comment>
<feature type="non-terminal residue" evidence="1">
    <location>
        <position position="57"/>
    </location>
</feature>
<dbReference type="Proteomes" id="UP000789920">
    <property type="component" value="Unassembled WGS sequence"/>
</dbReference>
<organism evidence="1 2">
    <name type="scientific">Racocetra persica</name>
    <dbReference type="NCBI Taxonomy" id="160502"/>
    <lineage>
        <taxon>Eukaryota</taxon>
        <taxon>Fungi</taxon>
        <taxon>Fungi incertae sedis</taxon>
        <taxon>Mucoromycota</taxon>
        <taxon>Glomeromycotina</taxon>
        <taxon>Glomeromycetes</taxon>
        <taxon>Diversisporales</taxon>
        <taxon>Gigasporaceae</taxon>
        <taxon>Racocetra</taxon>
    </lineage>
</organism>
<gene>
    <name evidence="1" type="ORF">RPERSI_LOCUS11271</name>
</gene>
<dbReference type="EMBL" id="CAJVQC010023049">
    <property type="protein sequence ID" value="CAG8720660.1"/>
    <property type="molecule type" value="Genomic_DNA"/>
</dbReference>
<evidence type="ECO:0000313" key="2">
    <source>
        <dbReference type="Proteomes" id="UP000789920"/>
    </source>
</evidence>
<name>A0ACA9PS52_9GLOM</name>
<sequence>MGGLEFSVQAEKDPLSATSEKINTLSITNRCLKYPRTRSCAFDLLTSCDSFTVVILP</sequence>
<accession>A0ACA9PS52</accession>
<reference evidence="1" key="1">
    <citation type="submission" date="2021-06" db="EMBL/GenBank/DDBJ databases">
        <authorList>
            <person name="Kallberg Y."/>
            <person name="Tangrot J."/>
            <person name="Rosling A."/>
        </authorList>
    </citation>
    <scope>NUCLEOTIDE SEQUENCE</scope>
    <source>
        <strain evidence="1">MA461A</strain>
    </source>
</reference>